<dbReference type="PANTHER" id="PTHR43400:SF10">
    <property type="entry name" value="3-OXOSTEROID 1-DEHYDROGENASE"/>
    <property type="match status" value="1"/>
</dbReference>
<dbReference type="EMBL" id="CP063310">
    <property type="protein sequence ID" value="QOS70034.1"/>
    <property type="molecule type" value="Genomic_DNA"/>
</dbReference>
<organism evidence="8 9">
    <name type="scientific">Eggerthella guodeyinii</name>
    <dbReference type="NCBI Taxonomy" id="2690837"/>
    <lineage>
        <taxon>Bacteria</taxon>
        <taxon>Bacillati</taxon>
        <taxon>Actinomycetota</taxon>
        <taxon>Coriobacteriia</taxon>
        <taxon>Eggerthellales</taxon>
        <taxon>Eggerthellaceae</taxon>
        <taxon>Eggerthella</taxon>
    </lineage>
</organism>
<dbReference type="Gene3D" id="3.90.700.10">
    <property type="entry name" value="Succinate dehydrogenase/fumarate reductase flavoprotein, catalytic domain"/>
    <property type="match status" value="1"/>
</dbReference>
<dbReference type="SUPFAM" id="SSF51905">
    <property type="entry name" value="FAD/NAD(P)-binding domain"/>
    <property type="match status" value="1"/>
</dbReference>
<gene>
    <name evidence="8" type="ORF">GS424_012155</name>
</gene>
<keyword evidence="2" id="KW-0285">Flavoprotein</keyword>
<dbReference type="AlphaFoldDB" id="A0A6L7IUQ3"/>
<evidence type="ECO:0000256" key="3">
    <source>
        <dbReference type="ARBA" id="ARBA00022827"/>
    </source>
</evidence>
<feature type="region of interest" description="Disordered" evidence="5">
    <location>
        <begin position="34"/>
        <end position="58"/>
    </location>
</feature>
<accession>A0A6L7IUQ3</accession>
<protein>
    <submittedName>
        <fullName evidence="8">FAD-dependent oxidoreductase</fullName>
    </submittedName>
</protein>
<dbReference type="Gene3D" id="3.50.50.60">
    <property type="entry name" value="FAD/NAD(P)-binding domain"/>
    <property type="match status" value="1"/>
</dbReference>
<evidence type="ECO:0000256" key="2">
    <source>
        <dbReference type="ARBA" id="ARBA00022630"/>
    </source>
</evidence>
<dbReference type="PROSITE" id="PS51318">
    <property type="entry name" value="TAT"/>
    <property type="match status" value="1"/>
</dbReference>
<dbReference type="InterPro" id="IPR027477">
    <property type="entry name" value="Succ_DH/fumarate_Rdtase_cat_sf"/>
</dbReference>
<dbReference type="InterPro" id="IPR006311">
    <property type="entry name" value="TAT_signal"/>
</dbReference>
<dbReference type="InterPro" id="IPR003953">
    <property type="entry name" value="FAD-dep_OxRdtase_2_FAD-bd"/>
</dbReference>
<dbReference type="InterPro" id="IPR019546">
    <property type="entry name" value="TAT_signal_bac_arc"/>
</dbReference>
<evidence type="ECO:0000256" key="5">
    <source>
        <dbReference type="SAM" id="MobiDB-lite"/>
    </source>
</evidence>
<dbReference type="SUPFAM" id="SSF56425">
    <property type="entry name" value="Succinate dehydrogenase/fumarate reductase flavoprotein, catalytic domain"/>
    <property type="match status" value="1"/>
</dbReference>
<dbReference type="PROSITE" id="PS51257">
    <property type="entry name" value="PROKAR_LIPOPROTEIN"/>
    <property type="match status" value="1"/>
</dbReference>
<dbReference type="PANTHER" id="PTHR43400">
    <property type="entry name" value="FUMARATE REDUCTASE"/>
    <property type="match status" value="1"/>
</dbReference>
<dbReference type="RefSeq" id="WP_160942846.1">
    <property type="nucleotide sequence ID" value="NZ_CP063310.1"/>
</dbReference>
<keyword evidence="4" id="KW-0560">Oxidoreductase</keyword>
<feature type="domain" description="FAD-dependent oxidoreductase 2 FAD-binding" evidence="7">
    <location>
        <begin position="69"/>
        <end position="502"/>
    </location>
</feature>
<reference evidence="8 9" key="1">
    <citation type="submission" date="2020-10" db="EMBL/GenBank/DDBJ databases">
        <title>Eggerthella sp. nov., isolated from human feces.</title>
        <authorList>
            <person name="Yajun G."/>
        </authorList>
    </citation>
    <scope>NUCLEOTIDE SEQUENCE [LARGE SCALE GENOMIC DNA]</scope>
    <source>
        <strain evidence="8 9">HF-1101</strain>
    </source>
</reference>
<dbReference type="NCBIfam" id="TIGR01409">
    <property type="entry name" value="TAT_signal_seq"/>
    <property type="match status" value="1"/>
</dbReference>
<feature type="chain" id="PRO_5039121954" evidence="6">
    <location>
        <begin position="24"/>
        <end position="544"/>
    </location>
</feature>
<dbReference type="Proteomes" id="UP000478463">
    <property type="component" value="Chromosome"/>
</dbReference>
<dbReference type="InterPro" id="IPR036188">
    <property type="entry name" value="FAD/NAD-bd_sf"/>
</dbReference>
<keyword evidence="6" id="KW-0732">Signal</keyword>
<evidence type="ECO:0000313" key="9">
    <source>
        <dbReference type="Proteomes" id="UP000478463"/>
    </source>
</evidence>
<feature type="signal peptide" evidence="6">
    <location>
        <begin position="1"/>
        <end position="23"/>
    </location>
</feature>
<dbReference type="GO" id="GO:0008202">
    <property type="term" value="P:steroid metabolic process"/>
    <property type="evidence" value="ECO:0007669"/>
    <property type="project" value="UniProtKB-ARBA"/>
</dbReference>
<evidence type="ECO:0000313" key="8">
    <source>
        <dbReference type="EMBL" id="QOS70034.1"/>
    </source>
</evidence>
<evidence type="ECO:0000256" key="6">
    <source>
        <dbReference type="SAM" id="SignalP"/>
    </source>
</evidence>
<evidence type="ECO:0000259" key="7">
    <source>
        <dbReference type="Pfam" id="PF00890"/>
    </source>
</evidence>
<dbReference type="Pfam" id="PF00890">
    <property type="entry name" value="FAD_binding_2"/>
    <property type="match status" value="1"/>
</dbReference>
<evidence type="ECO:0000256" key="4">
    <source>
        <dbReference type="ARBA" id="ARBA00023002"/>
    </source>
</evidence>
<keyword evidence="3" id="KW-0274">FAD</keyword>
<evidence type="ECO:0000256" key="1">
    <source>
        <dbReference type="ARBA" id="ARBA00001974"/>
    </source>
</evidence>
<dbReference type="InterPro" id="IPR050315">
    <property type="entry name" value="FAD-oxidoreductase_2"/>
</dbReference>
<comment type="cofactor">
    <cofactor evidence="1">
        <name>FAD</name>
        <dbReference type="ChEBI" id="CHEBI:57692"/>
    </cofactor>
</comment>
<dbReference type="KEGG" id="egd:GS424_012155"/>
<proteinExistence type="predicted"/>
<sequence length="544" mass="58244">MQDLTRRGFLTAAAATAATAAIAGMAGCAPQDAQTKQDAEAASAKTRWSWETKPEPIPAGDIAETIETDVCVVGFGATGAPAALAAAQSGAKCVVLQKESTVVTNGWSAAAFGSRRFLEAGQTYNLGEIYAQFAELSNGRDNPRVVRLFLERSGEVMDYLLDQTPEQEPVLLESGHTFGWYINNDMSTRYDQFKKLLENMAGKAEAAGAQVLYKTPAVQLVQDESGRVTGVIGERSDGSYVQVNAAKGVVMATGDLSDDEEMVECYTPILKGVQNMHGAPCNTGDGFKMALWAGASIDSAPHCIMMHFDPTWMPEGNAPYSGIPWLRVNLKGERFANENLGYQSVVTSVRLQPEQTAFQITDANWAVHASVDDYQHPNSHSRHTTNPQADWDDAIKRGAIVQADTLEELADACGIQKDAFLKTVARYNELVDKGVDEDLGVRGDYLSWNAIKEPPFYALKRMPGVLATVGGLTVNEKLEVLDTAGEPIPGLYAGGDASGSYYGDDYPLFITGGSLGRAFAFGVLAVRSALGKLDEPLDGLGASA</sequence>
<name>A0A6L7IUQ3_9ACTN</name>
<dbReference type="GO" id="GO:0033765">
    <property type="term" value="F:steroid dehydrogenase activity, acting on the CH-CH group of donors"/>
    <property type="evidence" value="ECO:0007669"/>
    <property type="project" value="UniProtKB-ARBA"/>
</dbReference>